<evidence type="ECO:0000313" key="2">
    <source>
        <dbReference type="EMBL" id="PDH32688.1"/>
    </source>
</evidence>
<dbReference type="Gene3D" id="3.30.1380.10">
    <property type="match status" value="1"/>
</dbReference>
<protein>
    <submittedName>
        <fullName evidence="2">D-alanyl-D-alanine carboxypeptidase</fullName>
    </submittedName>
</protein>
<dbReference type="Pfam" id="PF02557">
    <property type="entry name" value="VanY"/>
    <property type="match status" value="1"/>
</dbReference>
<dbReference type="GO" id="GO:0006508">
    <property type="term" value="P:proteolysis"/>
    <property type="evidence" value="ECO:0007669"/>
    <property type="project" value="InterPro"/>
</dbReference>
<dbReference type="PANTHER" id="PTHR34385">
    <property type="entry name" value="D-ALANYL-D-ALANINE CARBOXYPEPTIDASE"/>
    <property type="match status" value="1"/>
</dbReference>
<dbReference type="InterPro" id="IPR003709">
    <property type="entry name" value="VanY-like_core_dom"/>
</dbReference>
<dbReference type="Proteomes" id="UP000219329">
    <property type="component" value="Unassembled WGS sequence"/>
</dbReference>
<gene>
    <name evidence="2" type="ORF">CNF02_11430</name>
</gene>
<evidence type="ECO:0000259" key="1">
    <source>
        <dbReference type="Pfam" id="PF02557"/>
    </source>
</evidence>
<organism evidence="2 3">
    <name type="scientific">OM182 bacterium MED-G28</name>
    <dbReference type="NCBI Taxonomy" id="1986256"/>
    <lineage>
        <taxon>Bacteria</taxon>
        <taxon>Pseudomonadati</taxon>
        <taxon>Pseudomonadota</taxon>
        <taxon>Gammaproteobacteria</taxon>
        <taxon>OMG group</taxon>
        <taxon>OM182 clade</taxon>
    </lineage>
</organism>
<feature type="domain" description="D-alanyl-D-alanine carboxypeptidase-like core" evidence="1">
    <location>
        <begin position="52"/>
        <end position="176"/>
    </location>
</feature>
<sequence length="180" mass="20325">MTISDSYRAKLSVLHKALGIPESFLDSCNLPLCAEPEELIATELDFYNRPQRLIPEAFAAWSEMKSAAQQDGVTIFLISAFRDIQHQHDLIAKKLNQGSSLESILSVNAAPGFSEHHTGRAVDIGTLGCDALVEAFEQTNAFQWLQVNGNKHGFFMSYPRGNKFEIDYEPWHWCFCRDDK</sequence>
<reference evidence="2 3" key="1">
    <citation type="submission" date="2017-08" db="EMBL/GenBank/DDBJ databases">
        <title>Fine stratification of microbial communities through a metagenomic profile of the photic zone.</title>
        <authorList>
            <person name="Haro-Moreno J.M."/>
            <person name="Lopez-Perez M."/>
            <person name="De La Torre J."/>
            <person name="Picazo A."/>
            <person name="Camacho A."/>
            <person name="Rodriguez-Valera F."/>
        </authorList>
    </citation>
    <scope>NUCLEOTIDE SEQUENCE [LARGE SCALE GENOMIC DNA]</scope>
    <source>
        <strain evidence="2">MED-G28</strain>
    </source>
</reference>
<keyword evidence="2" id="KW-0378">Hydrolase</keyword>
<keyword evidence="2" id="KW-0645">Protease</keyword>
<dbReference type="EMBL" id="NTJZ01000014">
    <property type="protein sequence ID" value="PDH32688.1"/>
    <property type="molecule type" value="Genomic_DNA"/>
</dbReference>
<dbReference type="SUPFAM" id="SSF55166">
    <property type="entry name" value="Hedgehog/DD-peptidase"/>
    <property type="match status" value="1"/>
</dbReference>
<dbReference type="InterPro" id="IPR009045">
    <property type="entry name" value="Zn_M74/Hedgehog-like"/>
</dbReference>
<dbReference type="InterPro" id="IPR052179">
    <property type="entry name" value="DD-CPase-like"/>
</dbReference>
<dbReference type="PANTHER" id="PTHR34385:SF1">
    <property type="entry name" value="PEPTIDOGLYCAN L-ALANYL-D-GLUTAMATE ENDOPEPTIDASE CWLK"/>
    <property type="match status" value="1"/>
</dbReference>
<dbReference type="InterPro" id="IPR058193">
    <property type="entry name" value="VanY/YodJ_core_dom"/>
</dbReference>
<evidence type="ECO:0000313" key="3">
    <source>
        <dbReference type="Proteomes" id="UP000219329"/>
    </source>
</evidence>
<keyword evidence="2" id="KW-0121">Carboxypeptidase</keyword>
<name>A0A2A5W8R4_9GAMM</name>
<proteinExistence type="predicted"/>
<accession>A0A2A5W8R4</accession>
<dbReference type="AlphaFoldDB" id="A0A2A5W8R4"/>
<dbReference type="GO" id="GO:0004180">
    <property type="term" value="F:carboxypeptidase activity"/>
    <property type="evidence" value="ECO:0007669"/>
    <property type="project" value="UniProtKB-KW"/>
</dbReference>
<dbReference type="CDD" id="cd14852">
    <property type="entry name" value="LD-carboxypeptidase"/>
    <property type="match status" value="1"/>
</dbReference>
<comment type="caution">
    <text evidence="2">The sequence shown here is derived from an EMBL/GenBank/DDBJ whole genome shotgun (WGS) entry which is preliminary data.</text>
</comment>